<evidence type="ECO:0000313" key="15">
    <source>
        <dbReference type="EMBL" id="CAH2324508.1"/>
    </source>
</evidence>
<dbReference type="Pfam" id="PF14782">
    <property type="entry name" value="BBS2_GAE"/>
    <property type="match status" value="1"/>
</dbReference>
<dbReference type="SUPFAM" id="SSF50978">
    <property type="entry name" value="WD40 repeat-like"/>
    <property type="match status" value="1"/>
</dbReference>
<dbReference type="EMBL" id="OW240923">
    <property type="protein sequence ID" value="CAH2324508.1"/>
    <property type="molecule type" value="Genomic_DNA"/>
</dbReference>
<dbReference type="Pfam" id="PF14783">
    <property type="entry name" value="BBS2_Mid"/>
    <property type="match status" value="1"/>
</dbReference>
<evidence type="ECO:0000256" key="2">
    <source>
        <dbReference type="ARBA" id="ARBA00004245"/>
    </source>
</evidence>
<keyword evidence="4" id="KW-0677">Repeat</keyword>
<dbReference type="PANTHER" id="PTHR32465">
    <property type="entry name" value="BARDET-BIEDL SYNDROME 2 PROTEIN"/>
    <property type="match status" value="1"/>
</dbReference>
<dbReference type="InterPro" id="IPR055381">
    <property type="entry name" value="BBS2_CtH_dom"/>
</dbReference>
<feature type="domain" description="BBS2 platform" evidence="12">
    <location>
        <begin position="606"/>
        <end position="695"/>
    </location>
</feature>
<dbReference type="GO" id="GO:0016020">
    <property type="term" value="C:membrane"/>
    <property type="evidence" value="ECO:0007669"/>
    <property type="project" value="TreeGrafter"/>
</dbReference>
<evidence type="ECO:0000256" key="5">
    <source>
        <dbReference type="ARBA" id="ARBA00023069"/>
    </source>
</evidence>
<dbReference type="GO" id="GO:1905515">
    <property type="term" value="P:non-motile cilium assembly"/>
    <property type="evidence" value="ECO:0007669"/>
    <property type="project" value="InterPro"/>
</dbReference>
<dbReference type="GO" id="GO:0043005">
    <property type="term" value="C:neuron projection"/>
    <property type="evidence" value="ECO:0007669"/>
    <property type="project" value="TreeGrafter"/>
</dbReference>
<dbReference type="FunFam" id="2.130.10.10:FF:000967">
    <property type="entry name" value="Bardet-Biedl syndrome 2 protein homolog"/>
    <property type="match status" value="1"/>
</dbReference>
<feature type="domain" description="BBS2 hairpin" evidence="14">
    <location>
        <begin position="707"/>
        <end position="804"/>
    </location>
</feature>
<proteinExistence type="predicted"/>
<evidence type="ECO:0000256" key="8">
    <source>
        <dbReference type="ARBA" id="ARBA00073722"/>
    </source>
</evidence>
<keyword evidence="6" id="KW-0206">Cytoskeleton</keyword>
<evidence type="ECO:0000256" key="4">
    <source>
        <dbReference type="ARBA" id="ARBA00022737"/>
    </source>
</evidence>
<gene>
    <name evidence="15" type="ORF">PECUL_23A053000</name>
</gene>
<dbReference type="InterPro" id="IPR016616">
    <property type="entry name" value="Bardet-Biedl_syndrome_2_prot"/>
</dbReference>
<dbReference type="Pfam" id="PF23351">
    <property type="entry name" value="BBS2_CtH"/>
    <property type="match status" value="1"/>
</dbReference>
<dbReference type="InterPro" id="IPR029429">
    <property type="entry name" value="BBS2_Mid"/>
</dbReference>
<evidence type="ECO:0000256" key="7">
    <source>
        <dbReference type="ARBA" id="ARBA00023273"/>
    </source>
</evidence>
<evidence type="ECO:0000259" key="11">
    <source>
        <dbReference type="Pfam" id="PF14783"/>
    </source>
</evidence>
<dbReference type="InterPro" id="IPR055379">
    <property type="entry name" value="BBS2_pf_dom"/>
</dbReference>
<evidence type="ECO:0000259" key="12">
    <source>
        <dbReference type="Pfam" id="PF23350"/>
    </source>
</evidence>
<keyword evidence="7" id="KW-0966">Cell projection</keyword>
<feature type="domain" description="Ciliary BBSome complex subunit 2 N-terminal" evidence="9">
    <location>
        <begin position="141"/>
        <end position="246"/>
    </location>
</feature>
<keyword evidence="5" id="KW-0969">Cilium</keyword>
<feature type="domain" description="Ciliary BBSome complex subunit 2 middle region" evidence="11">
    <location>
        <begin position="285"/>
        <end position="392"/>
    </location>
</feature>
<dbReference type="AlphaFoldDB" id="A0AAD1TGB0"/>
<accession>A0AAD1TGB0</accession>
<protein>
    <recommendedName>
        <fullName evidence="8">BBSome complex member BBS2</fullName>
    </recommendedName>
</protein>
<dbReference type="GO" id="GO:0034464">
    <property type="term" value="C:BBSome"/>
    <property type="evidence" value="ECO:0007669"/>
    <property type="project" value="InterPro"/>
</dbReference>
<evidence type="ECO:0000256" key="1">
    <source>
        <dbReference type="ARBA" id="ARBA00004138"/>
    </source>
</evidence>
<dbReference type="InterPro" id="IPR055380">
    <property type="entry name" value="BBS2_hp_dom"/>
</dbReference>
<feature type="domain" description="BBS2 C-terminal helix bundle" evidence="13">
    <location>
        <begin position="809"/>
        <end position="835"/>
    </location>
</feature>
<dbReference type="InterPro" id="IPR036322">
    <property type="entry name" value="WD40_repeat_dom_sf"/>
</dbReference>
<dbReference type="GO" id="GO:0036064">
    <property type="term" value="C:ciliary basal body"/>
    <property type="evidence" value="ECO:0007669"/>
    <property type="project" value="TreeGrafter"/>
</dbReference>
<feature type="domain" description="BBS2 GAE" evidence="10">
    <location>
        <begin position="515"/>
        <end position="601"/>
    </location>
</feature>
<sequence>MYRQVSLILIAGGKGVNTSYITPLSMYRQVSLILITGGKGVNTSYITPLSMYRPVSLILIAGGKGVNTSYITPLSMYRQVSLILITGGKGVNTSYITPPLHLQTGTGIIDTDCWGQTGVIMLVPIFTLKLNHKINPRMVSVGKYDGIHPCLTAATQAGKIFIHNPHTRGQRASSNRLVQSSQDSDISLLNINQTVSCLTTGVLDPKLGCDSLIVGTQTNLLAYDVHNNSDLFYKEIVDGANAVVVGKLGDVSSPLALIGGNCALQGFDCSGNDLFWTVTGDNVRSLALFDFDGDGKNELLVGSEDFDIRVFKEDEIVAEMNESETITSLCPMNGSRFGYTLSNGTVGVYDRAVRSWRMKSKNLAMSIHAFDLNSDGVCELVTGWSNGKIDARTDRTGEVIFKDTFSSSIAGVVEGDYRMDGKTQLICCSIDGEVRGYLPSSQQATGSLMDTSVEQELVRELSQKKQNLLLELKNYQENSKADSRVQVNEHDGQMGVIPANTQLQTALSVNMGSETQSAHVELSISTSNDTIIRAVQIFAEGIFEGESHVVHPSSQQLTGRIHIPICPPKDVPVDMHIKAFVGYRSSIQFHVFELTRQLPRFSMYVQSNTASAPEPSSFVTFTISERVQRVVLWINQNFLLPEETETQSTPFQISFTSLRDGGTLLITMKSNGEITVRTDDMDLAGEIIQSLAAFLAIEDLQVEANFPKYFEQLRKVLGQVDDSHSVHQKLTADMAEQSNLIRSMLVQAEDARLMRDIKNMKKRYTELYDLNRDIINSYKIRCNNHSELINNLKFVNQAIQRAGRLRIGKHKVQVITACRDAIRSNNINALFRIMRVGATPS</sequence>
<keyword evidence="16" id="KW-1185">Reference proteome</keyword>
<keyword evidence="3" id="KW-0963">Cytoplasm</keyword>
<evidence type="ECO:0000256" key="6">
    <source>
        <dbReference type="ARBA" id="ARBA00023212"/>
    </source>
</evidence>
<evidence type="ECO:0000259" key="10">
    <source>
        <dbReference type="Pfam" id="PF14782"/>
    </source>
</evidence>
<dbReference type="InterPro" id="IPR029430">
    <property type="entry name" value="BBS2_N"/>
</dbReference>
<dbReference type="GO" id="GO:0031514">
    <property type="term" value="C:motile cilium"/>
    <property type="evidence" value="ECO:0007669"/>
    <property type="project" value="TreeGrafter"/>
</dbReference>
<dbReference type="Pfam" id="PF14781">
    <property type="entry name" value="BBS2_N"/>
    <property type="match status" value="1"/>
</dbReference>
<dbReference type="InterPro" id="IPR029333">
    <property type="entry name" value="BBS2_GAE_dom"/>
</dbReference>
<dbReference type="Pfam" id="PF23353">
    <property type="entry name" value="BBS2_hp"/>
    <property type="match status" value="1"/>
</dbReference>
<reference evidence="15" key="1">
    <citation type="submission" date="2022-03" db="EMBL/GenBank/DDBJ databases">
        <authorList>
            <person name="Alioto T."/>
            <person name="Alioto T."/>
            <person name="Gomez Garrido J."/>
        </authorList>
    </citation>
    <scope>NUCLEOTIDE SEQUENCE</scope>
</reference>
<comment type="subcellular location">
    <subcellularLocation>
        <location evidence="1">Cell projection</location>
        <location evidence="1">Cilium</location>
    </subcellularLocation>
    <subcellularLocation>
        <location evidence="2">Cytoplasm</location>
        <location evidence="2">Cytoskeleton</location>
    </subcellularLocation>
</comment>
<dbReference type="PANTHER" id="PTHR32465:SF0">
    <property type="entry name" value="BARDET-BIEDL SYNDROME 2 PROTEIN"/>
    <property type="match status" value="1"/>
</dbReference>
<dbReference type="Proteomes" id="UP001295444">
    <property type="component" value="Chromosome 12"/>
</dbReference>
<evidence type="ECO:0000259" key="9">
    <source>
        <dbReference type="Pfam" id="PF14781"/>
    </source>
</evidence>
<dbReference type="Pfam" id="PF23350">
    <property type="entry name" value="BBS2_pf"/>
    <property type="match status" value="1"/>
</dbReference>
<evidence type="ECO:0000259" key="14">
    <source>
        <dbReference type="Pfam" id="PF23353"/>
    </source>
</evidence>
<evidence type="ECO:0000256" key="3">
    <source>
        <dbReference type="ARBA" id="ARBA00022490"/>
    </source>
</evidence>
<name>A0AAD1TGB0_PELCU</name>
<organism evidence="15 16">
    <name type="scientific">Pelobates cultripes</name>
    <name type="common">Western spadefoot toad</name>
    <dbReference type="NCBI Taxonomy" id="61616"/>
    <lineage>
        <taxon>Eukaryota</taxon>
        <taxon>Metazoa</taxon>
        <taxon>Chordata</taxon>
        <taxon>Craniata</taxon>
        <taxon>Vertebrata</taxon>
        <taxon>Euteleostomi</taxon>
        <taxon>Amphibia</taxon>
        <taxon>Batrachia</taxon>
        <taxon>Anura</taxon>
        <taxon>Pelobatoidea</taxon>
        <taxon>Pelobatidae</taxon>
        <taxon>Pelobates</taxon>
    </lineage>
</organism>
<evidence type="ECO:0000259" key="13">
    <source>
        <dbReference type="Pfam" id="PF23351"/>
    </source>
</evidence>
<evidence type="ECO:0000313" key="16">
    <source>
        <dbReference type="Proteomes" id="UP001295444"/>
    </source>
</evidence>